<dbReference type="Proteomes" id="UP000002316">
    <property type="component" value="Chromosome 11"/>
</dbReference>
<dbReference type="EMBL" id="FN554974">
    <property type="protein sequence ID" value="CBH16986.1"/>
    <property type="molecule type" value="Genomic_DNA"/>
</dbReference>
<sequence length="115" mass="13679">MRKGCYYLSEGCASFCCYHRTCTPLCHISFVFLSINPFLFSLTTFHFPPFPVSRLTHTCIYKHLLRTQYQTHCPHMLFFRKKKMRKRKQKCAIFKISFLSFSTHLEPLFPSLIPC</sequence>
<dbReference type="KEGG" id="tbg:TbgDal_XI1010"/>
<dbReference type="AlphaFoldDB" id="D0A5N5"/>
<dbReference type="RefSeq" id="XP_011779250.1">
    <property type="nucleotide sequence ID" value="XM_011780948.1"/>
</dbReference>
<gene>
    <name evidence="1" type="ORF">TbgDal_XI1010</name>
</gene>
<accession>D0A5N5</accession>
<dbReference type="GeneID" id="23866144"/>
<proteinExistence type="predicted"/>
<evidence type="ECO:0000313" key="1">
    <source>
        <dbReference type="EMBL" id="CBH16986.1"/>
    </source>
</evidence>
<name>D0A5N5_TRYB9</name>
<reference evidence="2" key="1">
    <citation type="journal article" date="2010" name="PLoS Negl. Trop. Dis.">
        <title>The genome sequence of Trypanosoma brucei gambiense, causative agent of chronic human african trypanosomiasis.</title>
        <authorList>
            <person name="Jackson A.P."/>
            <person name="Sanders M."/>
            <person name="Berry A."/>
            <person name="McQuillan J."/>
            <person name="Aslett M.A."/>
            <person name="Quail M.A."/>
            <person name="Chukualim B."/>
            <person name="Capewell P."/>
            <person name="MacLeod A."/>
            <person name="Melville S.E."/>
            <person name="Gibson W."/>
            <person name="Barry J.D."/>
            <person name="Berriman M."/>
            <person name="Hertz-Fowler C."/>
        </authorList>
    </citation>
    <scope>NUCLEOTIDE SEQUENCE [LARGE SCALE GENOMIC DNA]</scope>
    <source>
        <strain evidence="2">MHOM/CI/86/DAL972</strain>
    </source>
</reference>
<evidence type="ECO:0000313" key="2">
    <source>
        <dbReference type="Proteomes" id="UP000002316"/>
    </source>
</evidence>
<organism evidence="1 2">
    <name type="scientific">Trypanosoma brucei gambiense (strain MHOM/CI/86/DAL972)</name>
    <dbReference type="NCBI Taxonomy" id="679716"/>
    <lineage>
        <taxon>Eukaryota</taxon>
        <taxon>Discoba</taxon>
        <taxon>Euglenozoa</taxon>
        <taxon>Kinetoplastea</taxon>
        <taxon>Metakinetoplastina</taxon>
        <taxon>Trypanosomatida</taxon>
        <taxon>Trypanosomatidae</taxon>
        <taxon>Trypanosoma</taxon>
    </lineage>
</organism>
<protein>
    <submittedName>
        <fullName evidence="1">Uncharacterized protein</fullName>
    </submittedName>
</protein>